<reference evidence="5 6" key="1">
    <citation type="submission" date="2016-04" db="EMBL/GenBank/DDBJ databases">
        <authorList>
            <person name="Evans L.H."/>
            <person name="Alamgir A."/>
            <person name="Owens N."/>
            <person name="Weber N.D."/>
            <person name="Virtaneva K."/>
            <person name="Barbian K."/>
            <person name="Babar A."/>
            <person name="Rosenke K."/>
        </authorList>
    </citation>
    <scope>NUCLEOTIDE SEQUENCE [LARGE SCALE GENOMIC DNA]</scope>
    <source>
        <strain evidence="5 6">LMa1</strain>
    </source>
</reference>
<comment type="caution">
    <text evidence="5">The sequence shown here is derived from an EMBL/GenBank/DDBJ whole genome shotgun (WGS) entry which is preliminary data.</text>
</comment>
<dbReference type="PROSITE" id="PS51272">
    <property type="entry name" value="SLH"/>
    <property type="match status" value="3"/>
</dbReference>
<evidence type="ECO:0000313" key="5">
    <source>
        <dbReference type="EMBL" id="OAT81312.1"/>
    </source>
</evidence>
<dbReference type="SUPFAM" id="SSF48239">
    <property type="entry name" value="Terpenoid cyclases/Protein prenyltransferases"/>
    <property type="match status" value="1"/>
</dbReference>
<evidence type="ECO:0000256" key="2">
    <source>
        <dbReference type="SAM" id="MobiDB-lite"/>
    </source>
</evidence>
<dbReference type="Gene3D" id="2.60.40.1080">
    <property type="match status" value="1"/>
</dbReference>
<dbReference type="Gene3D" id="2.170.130.30">
    <property type="match status" value="1"/>
</dbReference>
<dbReference type="PANTHER" id="PTHR43308">
    <property type="entry name" value="OUTER MEMBRANE PROTEIN ALPHA-RELATED"/>
    <property type="match status" value="1"/>
</dbReference>
<feature type="domain" description="SLH" evidence="4">
    <location>
        <begin position="780"/>
        <end position="840"/>
    </location>
</feature>
<feature type="compositionally biased region" description="Low complexity" evidence="2">
    <location>
        <begin position="540"/>
        <end position="561"/>
    </location>
</feature>
<dbReference type="SUPFAM" id="SSF49373">
    <property type="entry name" value="Invasin/intimin cell-adhesion fragments"/>
    <property type="match status" value="1"/>
</dbReference>
<feature type="region of interest" description="Disordered" evidence="2">
    <location>
        <begin position="531"/>
        <end position="567"/>
    </location>
</feature>
<dbReference type="SMART" id="SM00635">
    <property type="entry name" value="BID_2"/>
    <property type="match status" value="1"/>
</dbReference>
<organism evidence="5 6">
    <name type="scientific">Desulfotomaculum copahuensis</name>
    <dbReference type="NCBI Taxonomy" id="1838280"/>
    <lineage>
        <taxon>Bacteria</taxon>
        <taxon>Bacillati</taxon>
        <taxon>Bacillota</taxon>
        <taxon>Clostridia</taxon>
        <taxon>Eubacteriales</taxon>
        <taxon>Desulfotomaculaceae</taxon>
        <taxon>Desulfotomaculum</taxon>
    </lineage>
</organism>
<accession>A0A1B7LDY0</accession>
<protein>
    <recommendedName>
        <fullName evidence="4">SLH domain-containing protein</fullName>
    </recommendedName>
</protein>
<dbReference type="Gene3D" id="2.60.220.30">
    <property type="match status" value="1"/>
</dbReference>
<name>A0A1B7LDY0_9FIRM</name>
<dbReference type="Pfam" id="PF00395">
    <property type="entry name" value="SLH"/>
    <property type="match status" value="3"/>
</dbReference>
<dbReference type="Proteomes" id="UP000078532">
    <property type="component" value="Unassembled WGS sequence"/>
</dbReference>
<dbReference type="RefSeq" id="WP_066668873.1">
    <property type="nucleotide sequence ID" value="NZ_LYVF01000165.1"/>
</dbReference>
<dbReference type="Pfam" id="PF02368">
    <property type="entry name" value="Big_2"/>
    <property type="match status" value="1"/>
</dbReference>
<evidence type="ECO:0000256" key="3">
    <source>
        <dbReference type="SAM" id="SignalP"/>
    </source>
</evidence>
<dbReference type="Gene3D" id="1.50.10.20">
    <property type="match status" value="1"/>
</dbReference>
<dbReference type="InterPro" id="IPR003343">
    <property type="entry name" value="Big_2"/>
</dbReference>
<dbReference type="Pfam" id="PF14478">
    <property type="entry name" value="DUF4430"/>
    <property type="match status" value="1"/>
</dbReference>
<dbReference type="OrthoDB" id="1947068at2"/>
<dbReference type="InterPro" id="IPR001119">
    <property type="entry name" value="SLH_dom"/>
</dbReference>
<evidence type="ECO:0000256" key="1">
    <source>
        <dbReference type="ARBA" id="ARBA00022737"/>
    </source>
</evidence>
<dbReference type="InterPro" id="IPR027954">
    <property type="entry name" value="Transcobalamin-like_C"/>
</dbReference>
<feature type="domain" description="SLH" evidence="4">
    <location>
        <begin position="905"/>
        <end position="958"/>
    </location>
</feature>
<gene>
    <name evidence="5" type="ORF">A6M21_00505</name>
</gene>
<feature type="chain" id="PRO_5008596910" description="SLH domain-containing protein" evidence="3">
    <location>
        <begin position="29"/>
        <end position="958"/>
    </location>
</feature>
<sequence>MGVKKNKLRLAALAVFICFLAGLLVPFAAPGAAEANGVGSGSYGNLIAKAVQFDQQTYASGQTLDSYDAYVLTLAGVDVSSSSWNYKGTSLKQAVIDNVYATINKPDAVPAKTIAQQILAVNQWGLTSLTSQLLKILAAKQSSSGFDQGDYSSFSNVPAYMLLGQAGFLRSGSEIGASDAKDYLLATQSTSGANSGAWTSSWADFMTTAQAVRALSFIPGTKDDPVIQKAIDNGLSWMQKQQQADGSVYTTKPFADDPVIDTAETIVTLKTLGMDPAAWTSQDGKSLVDYLLNKALNPDGSFGTSKNVMDATWVLYTCLLLNGTISAPGAPVGITVTPATATVAAGNTQQYNATVTYDNGSTRDVTASAVWSAADTSVASVNGGLVQALKSGQTEISAAYGGLTGTASLTVTASSSPGTGGSNDNNCLVNIAVVGKNGQLLYGPGPVTVNKSNQWGLTVLGALEATGVPYVMSSKWPGFVDSIAGQANSGMGGWMFKVNGTIATVSAKDSPVNSDDQIIWWYSTDMNSSGPNWSDLTNESTVTPPVGAPPGGTAPASTPVASTGQGQNQNLTVQLQASPDALTDLDKINQLLGLREGTADLGDLGRAGRAVIVSGSAQPVDPAAFMALKKELALNSVDISQKVTAGQEAVVADPHGEVGLIIPAGAVGSEFSITVKKLAAATTNVGNNDQMAAIPAGYHLVSAIYDFGPGGTTFQTPVTLSLRVAVPPLVRPDNLALAVYDQSTGKWVVIPAVLDVNKGLILARLQHLSDYAVLAREPVQSFTDLTAPSFDWAKNSIEKLAGAGIVAGVGENRFAPARPVTRAEFAAMLVQALHLPVRTGTAVSFKDVRADDWYAGAVAAAYQAGLIKGYRDGTFRPNNTINREELAAMLVRAMKLTGTEQKLTFSDESKIDAWAKNSVAAAVAGGLLKGFPDGTFRPQAAAGRAECAVMVYRMLNGD</sequence>
<dbReference type="PANTHER" id="PTHR43308:SF5">
    <property type="entry name" value="S-LAYER PROTEIN _ PEPTIDOGLYCAN ENDO-BETA-N-ACETYLGLUCOSAMINIDASE"/>
    <property type="match status" value="1"/>
</dbReference>
<proteinExistence type="predicted"/>
<dbReference type="InterPro" id="IPR008930">
    <property type="entry name" value="Terpenoid_cyclase/PrenylTrfase"/>
</dbReference>
<keyword evidence="3" id="KW-0732">Signal</keyword>
<feature type="domain" description="SLH" evidence="4">
    <location>
        <begin position="841"/>
        <end position="904"/>
    </location>
</feature>
<evidence type="ECO:0000259" key="4">
    <source>
        <dbReference type="PROSITE" id="PS51272"/>
    </source>
</evidence>
<dbReference type="AlphaFoldDB" id="A0A1B7LDY0"/>
<dbReference type="InterPro" id="IPR008964">
    <property type="entry name" value="Invasin/intimin_cell_adhesion"/>
</dbReference>
<dbReference type="InterPro" id="IPR051465">
    <property type="entry name" value="Cell_Envelope_Struct_Comp"/>
</dbReference>
<dbReference type="EMBL" id="LYVF01000165">
    <property type="protein sequence ID" value="OAT81312.1"/>
    <property type="molecule type" value="Genomic_DNA"/>
</dbReference>
<keyword evidence="1" id="KW-0677">Repeat</keyword>
<feature type="signal peptide" evidence="3">
    <location>
        <begin position="1"/>
        <end position="28"/>
    </location>
</feature>
<dbReference type="STRING" id="1838280.A6M21_00505"/>
<keyword evidence="6" id="KW-1185">Reference proteome</keyword>
<evidence type="ECO:0000313" key="6">
    <source>
        <dbReference type="Proteomes" id="UP000078532"/>
    </source>
</evidence>